<dbReference type="EMBL" id="JAVQLW010000001">
    <property type="protein sequence ID" value="MDS9468490.1"/>
    <property type="molecule type" value="Genomic_DNA"/>
</dbReference>
<reference evidence="2" key="1">
    <citation type="submission" date="2023-07" db="EMBL/GenBank/DDBJ databases">
        <title>Paracoccus sp. MBLB3053 whole genome sequence.</title>
        <authorList>
            <person name="Hwang C.Y."/>
            <person name="Cho E.-S."/>
            <person name="Seo M.-J."/>
        </authorList>
    </citation>
    <scope>NUCLEOTIDE SEQUENCE [LARGE SCALE GENOMIC DNA]</scope>
    <source>
        <strain evidence="2">MBLB3053</strain>
    </source>
</reference>
<proteinExistence type="predicted"/>
<dbReference type="Pfam" id="PF20135">
    <property type="entry name" value="DUF6525"/>
    <property type="match status" value="1"/>
</dbReference>
<dbReference type="RefSeq" id="WP_311160709.1">
    <property type="nucleotide sequence ID" value="NZ_JAVQLW010000001.1"/>
</dbReference>
<keyword evidence="2" id="KW-1185">Reference proteome</keyword>
<accession>A0ABU2HTV9</accession>
<evidence type="ECO:0000313" key="2">
    <source>
        <dbReference type="Proteomes" id="UP001269144"/>
    </source>
</evidence>
<evidence type="ECO:0000313" key="1">
    <source>
        <dbReference type="EMBL" id="MDS9468490.1"/>
    </source>
</evidence>
<organism evidence="1 2">
    <name type="scientific">Paracoccus aurantius</name>
    <dbReference type="NCBI Taxonomy" id="3073814"/>
    <lineage>
        <taxon>Bacteria</taxon>
        <taxon>Pseudomonadati</taxon>
        <taxon>Pseudomonadota</taxon>
        <taxon>Alphaproteobacteria</taxon>
        <taxon>Rhodobacterales</taxon>
        <taxon>Paracoccaceae</taxon>
        <taxon>Paracoccus</taxon>
    </lineage>
</organism>
<gene>
    <name evidence="1" type="ORF">RGQ15_13025</name>
</gene>
<name>A0ABU2HTV9_9RHOB</name>
<protein>
    <submittedName>
        <fullName evidence="1">DUF6525 family protein</fullName>
    </submittedName>
</protein>
<comment type="caution">
    <text evidence="1">The sequence shown here is derived from an EMBL/GenBank/DDBJ whole genome shotgun (WGS) entry which is preliminary data.</text>
</comment>
<sequence length="102" mass="11898">MSARNLATSLRCRGNARPMDRYDRLPAELRRWLANAALPWSAQSVLRVWTRLHRETGGDTDRMIRRMDQAEQRMLMRDQPRIWGEGYRGRSRATGLSATIAR</sequence>
<dbReference type="InterPro" id="IPR045386">
    <property type="entry name" value="DUF6525"/>
</dbReference>
<dbReference type="Proteomes" id="UP001269144">
    <property type="component" value="Unassembled WGS sequence"/>
</dbReference>